<accession>A0A348B4J2</accession>
<reference evidence="1" key="3">
    <citation type="journal article" date="2019" name="BMC Res. Notes">
        <title>Complete genome sequence of the Sulfodiicoccus acidiphilus strain HS-1T, the first crenarchaeon that lacks polB3, isolated from an acidic hot spring in Ohwaku-dani, Hakone, Japan.</title>
        <authorList>
            <person name="Sakai H.D."/>
            <person name="Kurosawa N."/>
        </authorList>
    </citation>
    <scope>NUCLEOTIDE SEQUENCE</scope>
    <source>
        <strain evidence="1">HS-1</strain>
    </source>
</reference>
<organism evidence="1 3">
    <name type="scientific">Sulfodiicoccus acidiphilus</name>
    <dbReference type="NCBI Taxonomy" id="1670455"/>
    <lineage>
        <taxon>Archaea</taxon>
        <taxon>Thermoproteota</taxon>
        <taxon>Thermoprotei</taxon>
        <taxon>Sulfolobales</taxon>
        <taxon>Sulfolobaceae</taxon>
        <taxon>Sulfodiicoccus</taxon>
    </lineage>
</organism>
<dbReference type="Proteomes" id="UP000616143">
    <property type="component" value="Unassembled WGS sequence"/>
</dbReference>
<gene>
    <name evidence="2" type="ORF">GCM10007116_17630</name>
    <name evidence="1" type="ORF">HS1genome_1483</name>
</gene>
<dbReference type="RefSeq" id="WP_158613742.1">
    <property type="nucleotide sequence ID" value="NZ_AP018553.1"/>
</dbReference>
<protein>
    <submittedName>
        <fullName evidence="1">Uncharacterized protein</fullName>
    </submittedName>
</protein>
<proteinExistence type="predicted"/>
<name>A0A348B4J2_9CREN</name>
<dbReference type="AlphaFoldDB" id="A0A348B4J2"/>
<evidence type="ECO:0000313" key="1">
    <source>
        <dbReference type="EMBL" id="BBD73094.1"/>
    </source>
</evidence>
<evidence type="ECO:0000313" key="2">
    <source>
        <dbReference type="EMBL" id="GGU00819.1"/>
    </source>
</evidence>
<reference evidence="3" key="2">
    <citation type="submission" date="2018-04" db="EMBL/GenBank/DDBJ databases">
        <title>Complete genome sequence of Sulfodiicoccus acidiphilus strain HS-1.</title>
        <authorList>
            <person name="Sakai H.D."/>
            <person name="Kurosawa N."/>
        </authorList>
    </citation>
    <scope>NUCLEOTIDE SEQUENCE [LARGE SCALE GENOMIC DNA]</scope>
    <source>
        <strain evidence="3">HS-1</strain>
    </source>
</reference>
<evidence type="ECO:0000313" key="3">
    <source>
        <dbReference type="Proteomes" id="UP000276741"/>
    </source>
</evidence>
<keyword evidence="3" id="KW-1185">Reference proteome</keyword>
<dbReference type="GeneID" id="43516652"/>
<reference evidence="2" key="4">
    <citation type="submission" date="2020-09" db="EMBL/GenBank/DDBJ databases">
        <authorList>
            <person name="Sun Q."/>
            <person name="Ohkuma M."/>
        </authorList>
    </citation>
    <scope>NUCLEOTIDE SEQUENCE</scope>
    <source>
        <strain evidence="2">JCM 31740</strain>
    </source>
</reference>
<dbReference type="EMBL" id="BMQS01000017">
    <property type="protein sequence ID" value="GGU00819.1"/>
    <property type="molecule type" value="Genomic_DNA"/>
</dbReference>
<dbReference type="KEGG" id="sacd:HS1genome_1483"/>
<reference evidence="2" key="1">
    <citation type="journal article" date="2014" name="Int. J. Syst. Evol. Microbiol.">
        <title>Complete genome sequence of Corynebacterium casei LMG S-19264T (=DSM 44701T), isolated from a smear-ripened cheese.</title>
        <authorList>
            <consortium name="US DOE Joint Genome Institute (JGI-PGF)"/>
            <person name="Walter F."/>
            <person name="Albersmeier A."/>
            <person name="Kalinowski J."/>
            <person name="Ruckert C."/>
        </authorList>
    </citation>
    <scope>NUCLEOTIDE SEQUENCE</scope>
    <source>
        <strain evidence="2">JCM 31740</strain>
    </source>
</reference>
<dbReference type="EMBL" id="AP018553">
    <property type="protein sequence ID" value="BBD73094.1"/>
    <property type="molecule type" value="Genomic_DNA"/>
</dbReference>
<sequence length="53" mass="6643">MWCSRWGFYEARKRFLKGQARFPREKKSHEYYGLVYSQKGWKVLEVRTKNRKK</sequence>
<dbReference type="Proteomes" id="UP000276741">
    <property type="component" value="Chromosome"/>
</dbReference>